<dbReference type="OrthoDB" id="9793163at2"/>
<feature type="chain" id="PRO_5019254717" description="Curli production assembly/transport component CsgG" evidence="9">
    <location>
        <begin position="20"/>
        <end position="323"/>
    </location>
</feature>
<evidence type="ECO:0000256" key="3">
    <source>
        <dbReference type="ARBA" id="ARBA00014028"/>
    </source>
</evidence>
<feature type="signal peptide" evidence="9">
    <location>
        <begin position="1"/>
        <end position="19"/>
    </location>
</feature>
<protein>
    <recommendedName>
        <fullName evidence="3">Curli production assembly/transport component CsgG</fullName>
    </recommendedName>
</protein>
<keyword evidence="5 9" id="KW-0732">Signal</keyword>
<sequence>MKIKLLVLASTALLVSACASQQPQPQPQRAPVTQQQQAQAQEQTIAAQPVELALKRKLAVGRLTNETNYGRSLLREAVTGQHDQKISDMFTQAIVNTNKFMIFERPSLDVVTTEQQLTGQSNDLVGVDTLVIGSLTQFGRSTTGERGFFSTSGKQEATATVDLRLVDTRTGQVIASVTGSGSSSLEQSRTMGFGSVAGYDGSLNDQAIGAAVNAAVEKMTQMLLERPWTADILTVENGMIFISGGASQGVEAGMEFEIMTKGNRVRSQTTGSYITLPGQKVAEIKVTGLFGNTELDQGAIAVLSSGSIDGYDLTALEVREMKK</sequence>
<evidence type="ECO:0000313" key="10">
    <source>
        <dbReference type="EMBL" id="RUO20151.1"/>
    </source>
</evidence>
<evidence type="ECO:0000256" key="1">
    <source>
        <dbReference type="ARBA" id="ARBA00003989"/>
    </source>
</evidence>
<dbReference type="Proteomes" id="UP000288212">
    <property type="component" value="Unassembled WGS sequence"/>
</dbReference>
<keyword evidence="7" id="KW-0564">Palmitate</keyword>
<dbReference type="PANTHER" id="PTHR41164:SF1">
    <property type="entry name" value="CURLI PRODUCTION ASSEMBLY_TRANSPORT COMPONENT CSGG"/>
    <property type="match status" value="1"/>
</dbReference>
<evidence type="ECO:0000256" key="2">
    <source>
        <dbReference type="ARBA" id="ARBA00008899"/>
    </source>
</evidence>
<reference evidence="10 11" key="1">
    <citation type="journal article" date="2011" name="Front. Microbiol.">
        <title>Genomic signatures of strain selection and enhancement in Bacillus atrophaeus var. globigii, a historical biowarfare simulant.</title>
        <authorList>
            <person name="Gibbons H.S."/>
            <person name="Broomall S.M."/>
            <person name="McNew L.A."/>
            <person name="Daligault H."/>
            <person name="Chapman C."/>
            <person name="Bruce D."/>
            <person name="Karavis M."/>
            <person name="Krepps M."/>
            <person name="McGregor P.A."/>
            <person name="Hong C."/>
            <person name="Park K.H."/>
            <person name="Akmal A."/>
            <person name="Feldman A."/>
            <person name="Lin J.S."/>
            <person name="Chang W.E."/>
            <person name="Higgs B.W."/>
            <person name="Demirev P."/>
            <person name="Lindquist J."/>
            <person name="Liem A."/>
            <person name="Fochler E."/>
            <person name="Read T.D."/>
            <person name="Tapia R."/>
            <person name="Johnson S."/>
            <person name="Bishop-Lilly K.A."/>
            <person name="Detter C."/>
            <person name="Han C."/>
            <person name="Sozhamannan S."/>
            <person name="Rosenzweig C.N."/>
            <person name="Skowronski E.W."/>
        </authorList>
    </citation>
    <scope>NUCLEOTIDE SEQUENCE [LARGE SCALE GENOMIC DNA]</scope>
    <source>
        <strain evidence="10 11">AK5</strain>
    </source>
</reference>
<keyword evidence="6" id="KW-0472">Membrane</keyword>
<dbReference type="InterPro" id="IPR005534">
    <property type="entry name" value="Curli_assmbl/transp-comp_CsgG"/>
</dbReference>
<comment type="similarity">
    <text evidence="2">Belongs to the CsgG family.</text>
</comment>
<evidence type="ECO:0000256" key="6">
    <source>
        <dbReference type="ARBA" id="ARBA00023136"/>
    </source>
</evidence>
<accession>A0A432VUM6</accession>
<evidence type="ECO:0000256" key="8">
    <source>
        <dbReference type="ARBA" id="ARBA00023288"/>
    </source>
</evidence>
<gene>
    <name evidence="10" type="ORF">CWE06_05870</name>
</gene>
<dbReference type="EMBL" id="PIPI01000003">
    <property type="protein sequence ID" value="RUO20151.1"/>
    <property type="molecule type" value="Genomic_DNA"/>
</dbReference>
<comment type="function">
    <text evidence="1">May be involved in the biogenesis of curli organelles.</text>
</comment>
<keyword evidence="4" id="KW-1003">Cell membrane</keyword>
<name>A0A432VUM6_9GAMM</name>
<evidence type="ECO:0000256" key="4">
    <source>
        <dbReference type="ARBA" id="ARBA00022475"/>
    </source>
</evidence>
<dbReference type="RefSeq" id="WP_126792123.1">
    <property type="nucleotide sequence ID" value="NZ_PIPI01000003.1"/>
</dbReference>
<dbReference type="GO" id="GO:0030288">
    <property type="term" value="C:outer membrane-bounded periplasmic space"/>
    <property type="evidence" value="ECO:0007669"/>
    <property type="project" value="InterPro"/>
</dbReference>
<dbReference type="AlphaFoldDB" id="A0A432VUM6"/>
<evidence type="ECO:0000256" key="7">
    <source>
        <dbReference type="ARBA" id="ARBA00023139"/>
    </source>
</evidence>
<evidence type="ECO:0000313" key="11">
    <source>
        <dbReference type="Proteomes" id="UP000288212"/>
    </source>
</evidence>
<comment type="caution">
    <text evidence="10">The sequence shown here is derived from an EMBL/GenBank/DDBJ whole genome shotgun (WGS) entry which is preliminary data.</text>
</comment>
<proteinExistence type="inferred from homology"/>
<evidence type="ECO:0000256" key="5">
    <source>
        <dbReference type="ARBA" id="ARBA00022729"/>
    </source>
</evidence>
<dbReference type="PANTHER" id="PTHR41164">
    <property type="entry name" value="CURLI PRODUCTION ASSEMBLY/TRANSPORT COMPONENT CSGG"/>
    <property type="match status" value="1"/>
</dbReference>
<keyword evidence="8" id="KW-0449">Lipoprotein</keyword>
<evidence type="ECO:0000256" key="9">
    <source>
        <dbReference type="SAM" id="SignalP"/>
    </source>
</evidence>
<dbReference type="PROSITE" id="PS51257">
    <property type="entry name" value="PROKAR_LIPOPROTEIN"/>
    <property type="match status" value="1"/>
</dbReference>
<organism evidence="10 11">
    <name type="scientific">Aliidiomarina haloalkalitolerans</name>
    <dbReference type="NCBI Taxonomy" id="859059"/>
    <lineage>
        <taxon>Bacteria</taxon>
        <taxon>Pseudomonadati</taxon>
        <taxon>Pseudomonadota</taxon>
        <taxon>Gammaproteobacteria</taxon>
        <taxon>Alteromonadales</taxon>
        <taxon>Idiomarinaceae</taxon>
        <taxon>Aliidiomarina</taxon>
    </lineage>
</organism>
<keyword evidence="11" id="KW-1185">Reference proteome</keyword>
<dbReference type="Gene3D" id="3.40.50.10610">
    <property type="entry name" value="ABC-type transport auxiliary lipoprotein component"/>
    <property type="match status" value="1"/>
</dbReference>
<dbReference type="Pfam" id="PF03783">
    <property type="entry name" value="CsgG"/>
    <property type="match status" value="1"/>
</dbReference>